<dbReference type="InterPro" id="IPR001296">
    <property type="entry name" value="Glyco_trans_1"/>
</dbReference>
<sequence>MLPQVKTTSRKIERYQKFLTKKQIREIKNLAKELKGLKVNLINSTPRGGGVAEILKSLVPLMKGVGLQAEWYTIPGREDFFKITKEMHNALQGKTYEFPFSHRKKYLYHMMRSAYLMQDMTADIWVVHDLQPAGVIQFLPHFHPAVCRLHIDLTEPNREVWNFVAGYLEMYDKVVVSSKDFVKPDIKKEAIVFPPAIDPLMPKNQPLDLKSARHILKSFGINGSNGPKPLVAQVSRFDPWKDPLGVIKAYQIAKKKIPDLQLAMVGFFMAQDDPEAINVYKRVKKEAEKDRNIFLFSDINLLGGLKVDTFVNAIQVASDVILQKSIREGFGLSVAEAMWKGKAVIGGNASGIKLQIKNGENGFIASTPQETAARIVQLVKNPELSKKMGQQAHLTVKNKFLVTRLLMDYLKLFKQLISDPSAHIGGKGCAEVMSVLTSY</sequence>
<evidence type="ECO:0000256" key="2">
    <source>
        <dbReference type="ARBA" id="ARBA00011738"/>
    </source>
</evidence>
<keyword evidence="4" id="KW-0328">Glycosyltransferase</keyword>
<evidence type="ECO:0000256" key="1">
    <source>
        <dbReference type="ARBA" id="ARBA00009481"/>
    </source>
</evidence>
<dbReference type="Gene3D" id="3.40.50.2000">
    <property type="entry name" value="Glycogen Phosphorylase B"/>
    <property type="match status" value="2"/>
</dbReference>
<evidence type="ECO:0000256" key="3">
    <source>
        <dbReference type="ARBA" id="ARBA00022526"/>
    </source>
</evidence>
<organism evidence="9 10">
    <name type="scientific">Candidatus Nealsonbacteria bacterium CG09_land_8_20_14_0_10_42_14</name>
    <dbReference type="NCBI Taxonomy" id="1974707"/>
    <lineage>
        <taxon>Bacteria</taxon>
        <taxon>Candidatus Nealsoniibacteriota</taxon>
    </lineage>
</organism>
<comment type="caution">
    <text evidence="9">The sequence shown here is derived from an EMBL/GenBank/DDBJ whole genome shotgun (WGS) entry which is preliminary data.</text>
</comment>
<feature type="domain" description="Glycosyl transferase family 1" evidence="7">
    <location>
        <begin position="219"/>
        <end position="392"/>
    </location>
</feature>
<name>A0A2H0WX59_9BACT</name>
<dbReference type="Pfam" id="PF00534">
    <property type="entry name" value="Glycos_transf_1"/>
    <property type="match status" value="1"/>
</dbReference>
<evidence type="ECO:0000256" key="5">
    <source>
        <dbReference type="ARBA" id="ARBA00022679"/>
    </source>
</evidence>
<evidence type="ECO:0000259" key="8">
    <source>
        <dbReference type="Pfam" id="PF21269"/>
    </source>
</evidence>
<gene>
    <name evidence="9" type="ORF">COT59_01940</name>
</gene>
<evidence type="ECO:0000313" key="10">
    <source>
        <dbReference type="Proteomes" id="UP000229675"/>
    </source>
</evidence>
<dbReference type="SUPFAM" id="SSF53756">
    <property type="entry name" value="UDP-Glycosyltransferase/glycogen phosphorylase"/>
    <property type="match status" value="1"/>
</dbReference>
<dbReference type="PANTHER" id="PTHR47779:SF1">
    <property type="entry name" value="SYNTHASE (CCG-9), PUTATIVE (AFU_ORTHOLOGUE AFUA_3G12100)-RELATED"/>
    <property type="match status" value="1"/>
</dbReference>
<comment type="subunit">
    <text evidence="2">Homodimer.</text>
</comment>
<proteinExistence type="inferred from homology"/>
<accession>A0A2H0WX59</accession>
<reference evidence="10" key="1">
    <citation type="submission" date="2017-09" db="EMBL/GenBank/DDBJ databases">
        <title>Depth-based differentiation of microbial function through sediment-hosted aquifers and enrichment of novel symbionts in the deep terrestrial subsurface.</title>
        <authorList>
            <person name="Probst A.J."/>
            <person name="Ladd B."/>
            <person name="Jarett J.K."/>
            <person name="Geller-Mcgrath D.E."/>
            <person name="Sieber C.M.K."/>
            <person name="Emerson J.B."/>
            <person name="Anantharaman K."/>
            <person name="Thomas B.C."/>
            <person name="Malmstrom R."/>
            <person name="Stieglmeier M."/>
            <person name="Klingl A."/>
            <person name="Woyke T."/>
            <person name="Ryan C.M."/>
            <person name="Banfield J.F."/>
        </authorList>
    </citation>
    <scope>NUCLEOTIDE SEQUENCE [LARGE SCALE GENOMIC DNA]</scope>
</reference>
<keyword evidence="6" id="KW-0119">Carbohydrate metabolism</keyword>
<dbReference type="Pfam" id="PF21269">
    <property type="entry name" value="TreT_GT1"/>
    <property type="match status" value="1"/>
</dbReference>
<protein>
    <submittedName>
        <fullName evidence="9">Glycosyl transferase family 1</fullName>
    </submittedName>
</protein>
<keyword evidence="3" id="KW-0313">Glucose metabolism</keyword>
<dbReference type="PANTHER" id="PTHR47779">
    <property type="entry name" value="SYNTHASE (CCG-9), PUTATIVE (AFU_ORTHOLOGUE AFUA_3G12100)-RELATED"/>
    <property type="match status" value="1"/>
</dbReference>
<dbReference type="GO" id="GO:0006006">
    <property type="term" value="P:glucose metabolic process"/>
    <property type="evidence" value="ECO:0007669"/>
    <property type="project" value="UniProtKB-KW"/>
</dbReference>
<comment type="similarity">
    <text evidence="1">Belongs to the glycosyltransferase group 1 family. Glycosyltransferase 4 subfamily.</text>
</comment>
<dbReference type="Proteomes" id="UP000229675">
    <property type="component" value="Unassembled WGS sequence"/>
</dbReference>
<evidence type="ECO:0000259" key="7">
    <source>
        <dbReference type="Pfam" id="PF00534"/>
    </source>
</evidence>
<dbReference type="AlphaFoldDB" id="A0A2H0WX59"/>
<dbReference type="InterPro" id="IPR052078">
    <property type="entry name" value="Trehalose_Metab_GTase"/>
</dbReference>
<dbReference type="GO" id="GO:0016757">
    <property type="term" value="F:glycosyltransferase activity"/>
    <property type="evidence" value="ECO:0007669"/>
    <property type="project" value="UniProtKB-KW"/>
</dbReference>
<evidence type="ECO:0000256" key="4">
    <source>
        <dbReference type="ARBA" id="ARBA00022676"/>
    </source>
</evidence>
<feature type="domain" description="Trehalose synthase N-terminal" evidence="8">
    <location>
        <begin position="42"/>
        <end position="183"/>
    </location>
</feature>
<dbReference type="EMBL" id="PEZD01000042">
    <property type="protein sequence ID" value="PIS17195.1"/>
    <property type="molecule type" value="Genomic_DNA"/>
</dbReference>
<evidence type="ECO:0000256" key="6">
    <source>
        <dbReference type="ARBA" id="ARBA00023277"/>
    </source>
</evidence>
<keyword evidence="5 9" id="KW-0808">Transferase</keyword>
<evidence type="ECO:0000313" key="9">
    <source>
        <dbReference type="EMBL" id="PIS17195.1"/>
    </source>
</evidence>
<dbReference type="InterPro" id="IPR049438">
    <property type="entry name" value="TreT_GT1"/>
</dbReference>